<organism evidence="1">
    <name type="scientific">Eiseniibacteriota bacterium</name>
    <dbReference type="NCBI Taxonomy" id="2212470"/>
    <lineage>
        <taxon>Bacteria</taxon>
        <taxon>Candidatus Eiseniibacteriota</taxon>
    </lineage>
</organism>
<dbReference type="NCBIfam" id="TIGR00072">
    <property type="entry name" value="hydrog_prot"/>
    <property type="match status" value="1"/>
</dbReference>
<keyword evidence="1" id="KW-0645">Protease</keyword>
<dbReference type="PANTHER" id="PTHR30302:SF7">
    <property type="entry name" value="F420-NONREDUCING HYDROGENASE II"/>
    <property type="match status" value="1"/>
</dbReference>
<proteinExistence type="predicted"/>
<dbReference type="Pfam" id="PF01750">
    <property type="entry name" value="HycI"/>
    <property type="match status" value="1"/>
</dbReference>
<gene>
    <name evidence="1" type="ORF">ENO08_00120</name>
</gene>
<dbReference type="GO" id="GO:0004175">
    <property type="term" value="F:endopeptidase activity"/>
    <property type="evidence" value="ECO:0007669"/>
    <property type="project" value="TreeGrafter"/>
</dbReference>
<dbReference type="PRINTS" id="PR00446">
    <property type="entry name" value="HYDRGNUPTAKE"/>
</dbReference>
<dbReference type="PANTHER" id="PTHR30302">
    <property type="entry name" value="HYDROGENASE 1 MATURATION PROTEASE"/>
    <property type="match status" value="1"/>
</dbReference>
<dbReference type="GO" id="GO:0008047">
    <property type="term" value="F:enzyme activator activity"/>
    <property type="evidence" value="ECO:0007669"/>
    <property type="project" value="InterPro"/>
</dbReference>
<dbReference type="AlphaFoldDB" id="A0A7V2ATA0"/>
<comment type="caution">
    <text evidence="1">The sequence shown here is derived from an EMBL/GenBank/DDBJ whole genome shotgun (WGS) entry which is preliminary data.</text>
</comment>
<dbReference type="Gene3D" id="3.40.50.1450">
    <property type="entry name" value="HybD-like"/>
    <property type="match status" value="1"/>
</dbReference>
<accession>A0A7V2ATA0</accession>
<dbReference type="GO" id="GO:0016485">
    <property type="term" value="P:protein processing"/>
    <property type="evidence" value="ECO:0007669"/>
    <property type="project" value="TreeGrafter"/>
</dbReference>
<dbReference type="SUPFAM" id="SSF53163">
    <property type="entry name" value="HybD-like"/>
    <property type="match status" value="1"/>
</dbReference>
<name>A0A7V2ATA0_UNCEI</name>
<dbReference type="InterPro" id="IPR023430">
    <property type="entry name" value="Pept_HybD-like_dom_sf"/>
</dbReference>
<sequence>MTGLEEELIGRLKGKRFGVVGIGNVIKGDDGAGCLVVERLGNGFPMPVVDCAEVPENYGGWVERRELEAVVYVDAVDFGGEPGEVRIIPLEKMMESATSTHNLSLHYMIRFLKEEWAGDALMVGIQPVSMEIGAEACEEVAAGAERLAGILRKAAG</sequence>
<dbReference type="Proteomes" id="UP000886069">
    <property type="component" value="Unassembled WGS sequence"/>
</dbReference>
<dbReference type="InterPro" id="IPR000671">
    <property type="entry name" value="Peptidase_A31"/>
</dbReference>
<evidence type="ECO:0000313" key="1">
    <source>
        <dbReference type="EMBL" id="HER42850.1"/>
    </source>
</evidence>
<reference evidence="1" key="1">
    <citation type="journal article" date="2020" name="mSystems">
        <title>Genome- and Community-Level Interaction Insights into Carbon Utilization and Element Cycling Functions of Hydrothermarchaeota in Hydrothermal Sediment.</title>
        <authorList>
            <person name="Zhou Z."/>
            <person name="Liu Y."/>
            <person name="Xu W."/>
            <person name="Pan J."/>
            <person name="Luo Z.H."/>
            <person name="Li M."/>
        </authorList>
    </citation>
    <scope>NUCLEOTIDE SEQUENCE [LARGE SCALE GENOMIC DNA]</scope>
    <source>
        <strain evidence="1">SpSt-1233</strain>
    </source>
</reference>
<protein>
    <submittedName>
        <fullName evidence="1">Hydrogenase maturation protease</fullName>
    </submittedName>
</protein>
<dbReference type="EMBL" id="DSEC01000011">
    <property type="protein sequence ID" value="HER42850.1"/>
    <property type="molecule type" value="Genomic_DNA"/>
</dbReference>
<keyword evidence="1" id="KW-0378">Hydrolase</keyword>